<organism evidence="2 3">
    <name type="scientific">Thalassobaculum litoreum DSM 18839</name>
    <dbReference type="NCBI Taxonomy" id="1123362"/>
    <lineage>
        <taxon>Bacteria</taxon>
        <taxon>Pseudomonadati</taxon>
        <taxon>Pseudomonadota</taxon>
        <taxon>Alphaproteobacteria</taxon>
        <taxon>Rhodospirillales</taxon>
        <taxon>Thalassobaculaceae</taxon>
        <taxon>Thalassobaculum</taxon>
    </lineage>
</organism>
<dbReference type="Pfam" id="PF06722">
    <property type="entry name" value="EryCIII-like_C"/>
    <property type="match status" value="1"/>
</dbReference>
<comment type="caution">
    <text evidence="2">The sequence shown here is derived from an EMBL/GenBank/DDBJ whole genome shotgun (WGS) entry which is preliminary data.</text>
</comment>
<dbReference type="GO" id="GO:0016757">
    <property type="term" value="F:glycosyltransferase activity"/>
    <property type="evidence" value="ECO:0007669"/>
    <property type="project" value="UniProtKB-ARBA"/>
</dbReference>
<proteinExistence type="predicted"/>
<sequence>MRVLFGWEFGAGLGHVTRFRPIAERLSAEGWEIVCALQEIERGDALIDRATGRRLPGVRVIQAPRWNIPSDPKIRQIPTHIFADVLRIIGYGNVEALRQRISAWRDLIDVVKPDVVVGDFSPTLNLAARGRVPHIGVGNGYTTPPAGRPMPPIRPWQEKLEPFSVENERALHRSINAALAALGDPPVDYVADALHGDETFVFSLPLVDPYAAYRTETTLPPFNMPRNITPKPLAEREERGVFLYLPRSHKLTPVAVAATKAAKVRGSGYISDLAPDGARAESGPGLTIHPEPQDFATVLPSVRLIVHHGGLSTAVAALLAGTPQFILPWNLEHSVTARGLAATGGTVVLSGGHEDETSLRNAISNLASDQGIAERALAAAGTVDLGDPEAAIATMLGRVKALAGA</sequence>
<evidence type="ECO:0000259" key="1">
    <source>
        <dbReference type="Pfam" id="PF06722"/>
    </source>
</evidence>
<accession>A0A8G2F329</accession>
<dbReference type="AlphaFoldDB" id="A0A8G2F329"/>
<dbReference type="SUPFAM" id="SSF53756">
    <property type="entry name" value="UDP-Glycosyltransferase/glycogen phosphorylase"/>
    <property type="match status" value="1"/>
</dbReference>
<dbReference type="Proteomes" id="UP000198615">
    <property type="component" value="Unassembled WGS sequence"/>
</dbReference>
<dbReference type="OrthoDB" id="271062at2"/>
<evidence type="ECO:0000313" key="2">
    <source>
        <dbReference type="EMBL" id="SDF75852.1"/>
    </source>
</evidence>
<gene>
    <name evidence="2" type="ORF">SAMN05660686_02228</name>
</gene>
<name>A0A8G2F329_9PROT</name>
<dbReference type="EMBL" id="FNBW01000006">
    <property type="protein sequence ID" value="SDF75852.1"/>
    <property type="molecule type" value="Genomic_DNA"/>
</dbReference>
<keyword evidence="3" id="KW-1185">Reference proteome</keyword>
<keyword evidence="2" id="KW-0808">Transferase</keyword>
<protein>
    <submittedName>
        <fullName evidence="2">UDP:flavonoid glycosyltransferase YjiC, YdhE family</fullName>
    </submittedName>
</protein>
<reference evidence="2 3" key="1">
    <citation type="submission" date="2016-10" db="EMBL/GenBank/DDBJ databases">
        <authorList>
            <person name="Varghese N."/>
            <person name="Submissions S."/>
        </authorList>
    </citation>
    <scope>NUCLEOTIDE SEQUENCE [LARGE SCALE GENOMIC DNA]</scope>
    <source>
        <strain evidence="2 3">DSM 18839</strain>
    </source>
</reference>
<dbReference type="RefSeq" id="WP_093150281.1">
    <property type="nucleotide sequence ID" value="NZ_FNBW01000006.1"/>
</dbReference>
<evidence type="ECO:0000313" key="3">
    <source>
        <dbReference type="Proteomes" id="UP000198615"/>
    </source>
</evidence>
<dbReference type="InterPro" id="IPR010610">
    <property type="entry name" value="EryCIII-like_C"/>
</dbReference>
<feature type="domain" description="Erythromycin biosynthesis protein CIII-like C-terminal" evidence="1">
    <location>
        <begin position="297"/>
        <end position="376"/>
    </location>
</feature>
<dbReference type="Gene3D" id="3.40.50.2000">
    <property type="entry name" value="Glycogen Phosphorylase B"/>
    <property type="match status" value="2"/>
</dbReference>